<proteinExistence type="predicted"/>
<organism evidence="1 2">
    <name type="scientific">Vibrio jasicida</name>
    <dbReference type="NCBI Taxonomy" id="766224"/>
    <lineage>
        <taxon>Bacteria</taxon>
        <taxon>Pseudomonadati</taxon>
        <taxon>Pseudomonadota</taxon>
        <taxon>Gammaproteobacteria</taxon>
        <taxon>Vibrionales</taxon>
        <taxon>Vibrionaceae</taxon>
        <taxon>Vibrio</taxon>
    </lineage>
</organism>
<reference evidence="1" key="1">
    <citation type="submission" date="2022-01" db="EMBL/GenBank/DDBJ databases">
        <authorList>
            <person name="Lagorce A."/>
        </authorList>
    </citation>
    <scope>NUCLEOTIDE SEQUENCE</scope>
    <source>
        <strain evidence="1">Th15_F1_A12</strain>
    </source>
</reference>
<evidence type="ECO:0000313" key="1">
    <source>
        <dbReference type="EMBL" id="CAH1604053.1"/>
    </source>
</evidence>
<evidence type="ECO:0000313" key="2">
    <source>
        <dbReference type="Proteomes" id="UP001295462"/>
    </source>
</evidence>
<sequence length="42" mass="4901">MFPRKRFIVEQFANISTKTVIIILIKQTIAQRSIKCNHNVSI</sequence>
<gene>
    <name evidence="1" type="ORF">THF1A12_90157</name>
</gene>
<dbReference type="EMBL" id="CAKMUD010000149">
    <property type="protein sequence ID" value="CAH1604053.1"/>
    <property type="molecule type" value="Genomic_DNA"/>
</dbReference>
<accession>A0AAU9R205</accession>
<name>A0AAU9R205_9VIBR</name>
<dbReference type="Proteomes" id="UP001295462">
    <property type="component" value="Unassembled WGS sequence"/>
</dbReference>
<comment type="caution">
    <text evidence="1">The sequence shown here is derived from an EMBL/GenBank/DDBJ whole genome shotgun (WGS) entry which is preliminary data.</text>
</comment>
<protein>
    <submittedName>
        <fullName evidence="1">Uncharacterized protein</fullName>
    </submittedName>
</protein>
<dbReference type="AlphaFoldDB" id="A0AAU9R205"/>